<organism evidence="2">
    <name type="scientific">Arundo donax</name>
    <name type="common">Giant reed</name>
    <name type="synonym">Donax arundinaceus</name>
    <dbReference type="NCBI Taxonomy" id="35708"/>
    <lineage>
        <taxon>Eukaryota</taxon>
        <taxon>Viridiplantae</taxon>
        <taxon>Streptophyta</taxon>
        <taxon>Embryophyta</taxon>
        <taxon>Tracheophyta</taxon>
        <taxon>Spermatophyta</taxon>
        <taxon>Magnoliopsida</taxon>
        <taxon>Liliopsida</taxon>
        <taxon>Poales</taxon>
        <taxon>Poaceae</taxon>
        <taxon>PACMAD clade</taxon>
        <taxon>Arundinoideae</taxon>
        <taxon>Arundineae</taxon>
        <taxon>Arundo</taxon>
    </lineage>
</organism>
<feature type="region of interest" description="Disordered" evidence="1">
    <location>
        <begin position="1"/>
        <end position="21"/>
    </location>
</feature>
<dbReference type="AlphaFoldDB" id="A0A0A9FLX6"/>
<evidence type="ECO:0000313" key="2">
    <source>
        <dbReference type="EMBL" id="JAE09288.1"/>
    </source>
</evidence>
<evidence type="ECO:0000256" key="1">
    <source>
        <dbReference type="SAM" id="MobiDB-lite"/>
    </source>
</evidence>
<reference evidence="2" key="1">
    <citation type="submission" date="2014-09" db="EMBL/GenBank/DDBJ databases">
        <authorList>
            <person name="Magalhaes I.L.F."/>
            <person name="Oliveira U."/>
            <person name="Santos F.R."/>
            <person name="Vidigal T.H.D.A."/>
            <person name="Brescovit A.D."/>
            <person name="Santos A.J."/>
        </authorList>
    </citation>
    <scope>NUCLEOTIDE SEQUENCE</scope>
    <source>
        <tissue evidence="2">Shoot tissue taken approximately 20 cm above the soil surface</tissue>
    </source>
</reference>
<accession>A0A0A9FLX6</accession>
<sequence>MPSLQPRRLRPKTVGKYCSPD</sequence>
<reference evidence="2" key="2">
    <citation type="journal article" date="2015" name="Data Brief">
        <title>Shoot transcriptome of the giant reed, Arundo donax.</title>
        <authorList>
            <person name="Barrero R.A."/>
            <person name="Guerrero F.D."/>
            <person name="Moolhuijzen P."/>
            <person name="Goolsby J.A."/>
            <person name="Tidwell J."/>
            <person name="Bellgard S.E."/>
            <person name="Bellgard M.I."/>
        </authorList>
    </citation>
    <scope>NUCLEOTIDE SEQUENCE</scope>
    <source>
        <tissue evidence="2">Shoot tissue taken approximately 20 cm above the soil surface</tissue>
    </source>
</reference>
<proteinExistence type="predicted"/>
<name>A0A0A9FLX6_ARUDO</name>
<protein>
    <submittedName>
        <fullName evidence="2">Uncharacterized protein</fullName>
    </submittedName>
</protein>
<dbReference type="EMBL" id="GBRH01188608">
    <property type="protein sequence ID" value="JAE09288.1"/>
    <property type="molecule type" value="Transcribed_RNA"/>
</dbReference>